<evidence type="ECO:0000313" key="3">
    <source>
        <dbReference type="Proteomes" id="UP000184267"/>
    </source>
</evidence>
<proteinExistence type="predicted"/>
<dbReference type="OrthoDB" id="3353710at2759"/>
<evidence type="ECO:0000259" key="1">
    <source>
        <dbReference type="Pfam" id="PF12937"/>
    </source>
</evidence>
<dbReference type="OMA" id="SHIALMH"/>
<dbReference type="AlphaFoldDB" id="A0A1M2W578"/>
<dbReference type="Pfam" id="PF12937">
    <property type="entry name" value="F-box-like"/>
    <property type="match status" value="1"/>
</dbReference>
<comment type="caution">
    <text evidence="2">The sequence shown here is derived from an EMBL/GenBank/DDBJ whole genome shotgun (WGS) entry which is preliminary data.</text>
</comment>
<dbReference type="PANTHER" id="PTHR38926">
    <property type="entry name" value="F-BOX DOMAIN CONTAINING PROTEIN, EXPRESSED"/>
    <property type="match status" value="1"/>
</dbReference>
<keyword evidence="3" id="KW-1185">Reference proteome</keyword>
<dbReference type="Gene3D" id="3.80.10.10">
    <property type="entry name" value="Ribonuclease Inhibitor"/>
    <property type="match status" value="1"/>
</dbReference>
<evidence type="ECO:0000313" key="2">
    <source>
        <dbReference type="EMBL" id="OJT15011.1"/>
    </source>
</evidence>
<protein>
    <recommendedName>
        <fullName evidence="1">F-box domain-containing protein</fullName>
    </recommendedName>
</protein>
<dbReference type="Gene3D" id="1.20.1280.50">
    <property type="match status" value="1"/>
</dbReference>
<dbReference type="STRING" id="154538.A0A1M2W578"/>
<dbReference type="Proteomes" id="UP000184267">
    <property type="component" value="Unassembled WGS sequence"/>
</dbReference>
<organism evidence="2 3">
    <name type="scientific">Trametes pubescens</name>
    <name type="common">White-rot fungus</name>
    <dbReference type="NCBI Taxonomy" id="154538"/>
    <lineage>
        <taxon>Eukaryota</taxon>
        <taxon>Fungi</taxon>
        <taxon>Dikarya</taxon>
        <taxon>Basidiomycota</taxon>
        <taxon>Agaricomycotina</taxon>
        <taxon>Agaricomycetes</taxon>
        <taxon>Polyporales</taxon>
        <taxon>Polyporaceae</taxon>
        <taxon>Trametes</taxon>
    </lineage>
</organism>
<dbReference type="SUPFAM" id="SSF52047">
    <property type="entry name" value="RNI-like"/>
    <property type="match status" value="1"/>
</dbReference>
<dbReference type="EMBL" id="MNAD01000215">
    <property type="protein sequence ID" value="OJT15011.1"/>
    <property type="molecule type" value="Genomic_DNA"/>
</dbReference>
<accession>A0A1M2W578</accession>
<dbReference type="PANTHER" id="PTHR38926:SF5">
    <property type="entry name" value="F-BOX AND LEUCINE-RICH REPEAT PROTEIN 6"/>
    <property type="match status" value="1"/>
</dbReference>
<name>A0A1M2W578_TRAPU</name>
<reference evidence="2 3" key="1">
    <citation type="submission" date="2016-10" db="EMBL/GenBank/DDBJ databases">
        <title>Genome sequence of the basidiomycete white-rot fungus Trametes pubescens.</title>
        <authorList>
            <person name="Makela M.R."/>
            <person name="Granchi Z."/>
            <person name="Peng M."/>
            <person name="De Vries R.P."/>
            <person name="Grigoriev I."/>
            <person name="Riley R."/>
            <person name="Hilden K."/>
        </authorList>
    </citation>
    <scope>NUCLEOTIDE SEQUENCE [LARGE SCALE GENOMIC DNA]</scope>
    <source>
        <strain evidence="2 3">FBCC735</strain>
    </source>
</reference>
<dbReference type="InterPro" id="IPR001810">
    <property type="entry name" value="F-box_dom"/>
</dbReference>
<dbReference type="InterPro" id="IPR032675">
    <property type="entry name" value="LRR_dom_sf"/>
</dbReference>
<gene>
    <name evidence="2" type="ORF">TRAPUB_8454</name>
</gene>
<feature type="domain" description="F-box" evidence="1">
    <location>
        <begin position="12"/>
        <end position="62"/>
    </location>
</feature>
<sequence>MTDLATSKGLNSFPPELLIIVFEHNIGAVAALNCVLIRATHVCRYWRDVALHSPTLWSHIALMHPDAVEHFLARSQALHLRISVDMNANGGSETSKKMRLQALHVLLGHAACSRILSLKISHLPKSRNFNWVIQHIAHAAPQLETLLIERCVPRVLIPRPSTHPADFEGVPKLRSLTLIGEIPPLFSKAPNSLTSLDLDRPVCDVSSLLHLLERSPSLEHLIIRNIIVAGVERPTGAVILPRLKTLRLQCISNLAVGKLRPKIVLPSKHTNITLCDSKSYGQMFQDLVPAHGAPDALSFPALHGLKHVQLLWEHNLWTLRAYRSSDLAHSAAPALQVHSSRPTLDGERFLINWPIDASHVETIDLYGNSTKFYAERRLDWQWATMLFGVPALKTLRVRAVPKGILQAILSALGPGADTVACPQLETLILGRIPLPEESRDTLVGVAKLRGPLMAAGGYLGKIMVELPVFGPDTVRDEPAWSLIEGTGVQVMFIEPQ</sequence>